<dbReference type="Pfam" id="PF02771">
    <property type="entry name" value="Acyl-CoA_dh_N"/>
    <property type="match status" value="1"/>
</dbReference>
<reference evidence="2 3" key="1">
    <citation type="submission" date="2019-03" db="EMBL/GenBank/DDBJ databases">
        <title>Genomic Encyclopedia of Type Strains, Phase IV (KMG-IV): sequencing the most valuable type-strain genomes for metagenomic binning, comparative biology and taxonomic classification.</title>
        <authorList>
            <person name="Goeker M."/>
        </authorList>
    </citation>
    <scope>NUCLEOTIDE SEQUENCE [LARGE SCALE GENOMIC DNA]</scope>
    <source>
        <strain evidence="2 3">DSM 12121</strain>
    </source>
</reference>
<dbReference type="Gene3D" id="2.40.110.10">
    <property type="entry name" value="Butyryl-CoA Dehydrogenase, subunit A, domain 2"/>
    <property type="match status" value="1"/>
</dbReference>
<dbReference type="EMBL" id="SNVV01000001">
    <property type="protein sequence ID" value="TDN57122.1"/>
    <property type="molecule type" value="Genomic_DNA"/>
</dbReference>
<sequence>MPTTQAPATPSASGELGALRALIDRELPPLVASIDREAAYPAELLRQLGALGGFGGVVAPEYGGNGLGLWHTVQVMEAASRHCLSTGFLVWCQSAAARYLQLSDNTAAKAAWLPRIASGAVMAGTGLSNTMKSADGIEAFRLSARRVAGGYLIDGVLPWVSNLGADHVFITGCPAEDGKLVFFLVDCAADAVRLVDCAHFAALDGTRTLACHFKASFIADAAVLAHPDEGRAYLRRIKPGMILAQMGMGLGLAAGCAALMHEANRNLAHVNRYLDDQVEDIELAIASAADTTRRLAAALAGNPQADIVPDILRLRAAGGELALRAANAAMLHQGARGYLMRNPAQRRLREAYFVAIVTPAIKHLRREIARLEAAAAPAAA</sequence>
<gene>
    <name evidence="2" type="ORF">C7389_101507</name>
</gene>
<feature type="domain" description="Acyl-CoA dehydrogenase/oxidase N-terminal" evidence="1">
    <location>
        <begin position="19"/>
        <end position="119"/>
    </location>
</feature>
<dbReference type="AlphaFoldDB" id="A0A4R6EFR1"/>
<comment type="caution">
    <text evidence="2">The sequence shown here is derived from an EMBL/GenBank/DDBJ whole genome shotgun (WGS) entry which is preliminary data.</text>
</comment>
<dbReference type="Gene3D" id="1.10.540.10">
    <property type="entry name" value="Acyl-CoA dehydrogenase/oxidase, N-terminal domain"/>
    <property type="match status" value="1"/>
</dbReference>
<dbReference type="GO" id="GO:0003995">
    <property type="term" value="F:acyl-CoA dehydrogenase activity"/>
    <property type="evidence" value="ECO:0007669"/>
    <property type="project" value="TreeGrafter"/>
</dbReference>
<evidence type="ECO:0000313" key="2">
    <source>
        <dbReference type="EMBL" id="TDN57122.1"/>
    </source>
</evidence>
<accession>A0A4R6EFR1</accession>
<dbReference type="SUPFAM" id="SSF56645">
    <property type="entry name" value="Acyl-CoA dehydrogenase NM domain-like"/>
    <property type="match status" value="1"/>
</dbReference>
<evidence type="ECO:0000313" key="3">
    <source>
        <dbReference type="Proteomes" id="UP000295129"/>
    </source>
</evidence>
<proteinExistence type="predicted"/>
<dbReference type="Proteomes" id="UP000295129">
    <property type="component" value="Unassembled WGS sequence"/>
</dbReference>
<name>A0A4R6EFR1_9RHOO</name>
<dbReference type="PANTHER" id="PTHR43884:SF12">
    <property type="entry name" value="ISOVALERYL-COA DEHYDROGENASE, MITOCHONDRIAL-RELATED"/>
    <property type="match status" value="1"/>
</dbReference>
<dbReference type="OrthoDB" id="2564795at2"/>
<dbReference type="InterPro" id="IPR013786">
    <property type="entry name" value="AcylCoA_DH/ox_N"/>
</dbReference>
<evidence type="ECO:0000259" key="1">
    <source>
        <dbReference type="Pfam" id="PF02771"/>
    </source>
</evidence>
<organism evidence="2 3">
    <name type="scientific">Azoarcus indigens</name>
    <dbReference type="NCBI Taxonomy" id="29545"/>
    <lineage>
        <taxon>Bacteria</taxon>
        <taxon>Pseudomonadati</taxon>
        <taxon>Pseudomonadota</taxon>
        <taxon>Betaproteobacteria</taxon>
        <taxon>Rhodocyclales</taxon>
        <taxon>Zoogloeaceae</taxon>
        <taxon>Azoarcus</taxon>
    </lineage>
</organism>
<dbReference type="InterPro" id="IPR046373">
    <property type="entry name" value="Acyl-CoA_Oxase/DH_mid-dom_sf"/>
</dbReference>
<dbReference type="InterPro" id="IPR037069">
    <property type="entry name" value="AcylCoA_DH/ox_N_sf"/>
</dbReference>
<dbReference type="PANTHER" id="PTHR43884">
    <property type="entry name" value="ACYL-COA DEHYDROGENASE"/>
    <property type="match status" value="1"/>
</dbReference>
<dbReference type="SUPFAM" id="SSF47203">
    <property type="entry name" value="Acyl-CoA dehydrogenase C-terminal domain-like"/>
    <property type="match status" value="1"/>
</dbReference>
<dbReference type="InterPro" id="IPR036250">
    <property type="entry name" value="AcylCo_DH-like_C"/>
</dbReference>
<dbReference type="Gene3D" id="1.20.140.10">
    <property type="entry name" value="Butyryl-CoA Dehydrogenase, subunit A, domain 3"/>
    <property type="match status" value="1"/>
</dbReference>
<dbReference type="RefSeq" id="WP_133588010.1">
    <property type="nucleotide sequence ID" value="NZ_SNVV01000001.1"/>
</dbReference>
<protein>
    <recommendedName>
        <fullName evidence="1">Acyl-CoA dehydrogenase/oxidase N-terminal domain-containing protein</fullName>
    </recommendedName>
</protein>
<dbReference type="GO" id="GO:0050660">
    <property type="term" value="F:flavin adenine dinucleotide binding"/>
    <property type="evidence" value="ECO:0007669"/>
    <property type="project" value="InterPro"/>
</dbReference>
<dbReference type="InterPro" id="IPR009100">
    <property type="entry name" value="AcylCoA_DH/oxidase_NM_dom_sf"/>
</dbReference>
<keyword evidence="3" id="KW-1185">Reference proteome</keyword>